<accession>A0A7C6AH58</accession>
<name>A0A7C6AH58_UNCW3</name>
<keyword evidence="1" id="KW-0285">Flavoprotein</keyword>
<organism evidence="4">
    <name type="scientific">candidate division WOR-3 bacterium</name>
    <dbReference type="NCBI Taxonomy" id="2052148"/>
    <lineage>
        <taxon>Bacteria</taxon>
        <taxon>Bacteria division WOR-3</taxon>
    </lineage>
</organism>
<dbReference type="InterPro" id="IPR003953">
    <property type="entry name" value="FAD-dep_OxRdtase_2_FAD-bd"/>
</dbReference>
<dbReference type="PANTHER" id="PTHR11632:SF51">
    <property type="entry name" value="SUCCINATE DEHYDROGENASE [UBIQUINONE] FLAVOPROTEIN SUBUNIT, MITOCHONDRIAL"/>
    <property type="match status" value="1"/>
</dbReference>
<dbReference type="GO" id="GO:0016491">
    <property type="term" value="F:oxidoreductase activity"/>
    <property type="evidence" value="ECO:0007669"/>
    <property type="project" value="UniProtKB-KW"/>
</dbReference>
<evidence type="ECO:0000259" key="3">
    <source>
        <dbReference type="Pfam" id="PF00890"/>
    </source>
</evidence>
<evidence type="ECO:0000256" key="1">
    <source>
        <dbReference type="ARBA" id="ARBA00022630"/>
    </source>
</evidence>
<dbReference type="PANTHER" id="PTHR11632">
    <property type="entry name" value="SUCCINATE DEHYDROGENASE 2 FLAVOPROTEIN SUBUNIT"/>
    <property type="match status" value="1"/>
</dbReference>
<dbReference type="InterPro" id="IPR030664">
    <property type="entry name" value="SdhA/FrdA/AprA"/>
</dbReference>
<dbReference type="SUPFAM" id="SSF51905">
    <property type="entry name" value="FAD/NAD(P)-binding domain"/>
    <property type="match status" value="1"/>
</dbReference>
<protein>
    <submittedName>
        <fullName evidence="4">FAD-binding protein</fullName>
    </submittedName>
</protein>
<dbReference type="AlphaFoldDB" id="A0A7C6AH58"/>
<comment type="caution">
    <text evidence="4">The sequence shown here is derived from an EMBL/GenBank/DDBJ whole genome shotgun (WGS) entry which is preliminary data.</text>
</comment>
<evidence type="ECO:0000313" key="4">
    <source>
        <dbReference type="EMBL" id="HHS63030.1"/>
    </source>
</evidence>
<feature type="domain" description="FAD-dependent oxidoreductase 2 FAD-binding" evidence="3">
    <location>
        <begin position="99"/>
        <end position="481"/>
    </location>
</feature>
<proteinExistence type="predicted"/>
<dbReference type="EMBL" id="DTHJ01000114">
    <property type="protein sequence ID" value="HHS63030.1"/>
    <property type="molecule type" value="Genomic_DNA"/>
</dbReference>
<dbReference type="InterPro" id="IPR036188">
    <property type="entry name" value="FAD/NAD-bd_sf"/>
</dbReference>
<dbReference type="Gene3D" id="3.50.50.60">
    <property type="entry name" value="FAD/NAD(P)-binding domain"/>
    <property type="match status" value="1"/>
</dbReference>
<keyword evidence="2" id="KW-0560">Oxidoreductase</keyword>
<evidence type="ECO:0000256" key="2">
    <source>
        <dbReference type="ARBA" id="ARBA00023002"/>
    </source>
</evidence>
<dbReference type="SUPFAM" id="SSF56425">
    <property type="entry name" value="Succinate dehydrogenase/fumarate reductase flavoprotein, catalytic domain"/>
    <property type="match status" value="1"/>
</dbReference>
<dbReference type="Pfam" id="PF00890">
    <property type="entry name" value="FAD_binding_2"/>
    <property type="match status" value="1"/>
</dbReference>
<dbReference type="InterPro" id="IPR027477">
    <property type="entry name" value="Succ_DH/fumarate_Rdtase_cat_sf"/>
</dbReference>
<dbReference type="PRINTS" id="PR00368">
    <property type="entry name" value="FADPNR"/>
</dbReference>
<dbReference type="Gene3D" id="3.90.700.10">
    <property type="entry name" value="Succinate dehydrogenase/fumarate reductase flavoprotein, catalytic domain"/>
    <property type="match status" value="1"/>
</dbReference>
<gene>
    <name evidence="4" type="ORF">ENV70_05400</name>
</gene>
<reference evidence="4" key="1">
    <citation type="journal article" date="2020" name="mSystems">
        <title>Genome- and Community-Level Interaction Insights into Carbon Utilization and Element Cycling Functions of Hydrothermarchaeota in Hydrothermal Sediment.</title>
        <authorList>
            <person name="Zhou Z."/>
            <person name="Liu Y."/>
            <person name="Xu W."/>
            <person name="Pan J."/>
            <person name="Luo Z.H."/>
            <person name="Li M."/>
        </authorList>
    </citation>
    <scope>NUCLEOTIDE SEQUENCE [LARGE SCALE GENOMIC DNA]</scope>
    <source>
        <strain evidence="4">SpSt-783</strain>
    </source>
</reference>
<sequence>MAELKFIGGYPEYMRKLIDVVNKTRPQRKDYTPKAMTMAEREEVLKLCHPDYAPGGKRQLLFGPNAGDLAPNEVADLIEAHPLIDPEQFTITNPDYTVDLLIIGGGLAGTSAALLANDNGVKAENILLVNKLRHGDSNSMMAEGGTQAADRENDSPLIHYIDTIGGGHFANKPDVVEALVNDAPFVMEWLCNLGAMLDRNPDGSFVEKAFGGGSRLRMHACKDYTGLEELRVLRDEFRCRQIPYLEFYPVIEFLTDGNRVTGAILYNLETGEYKIVQAKAIILATGGFGRLHIRGFPTTNHYGATADGIVLAYRVGAKLRDTDTVQYHPTGAAYPQQIIGLLLTEKLRGMGAQPINIDGEAFVFPLEPRDVEAASFIKECYVNGKGIVTPTGMRGVWLDTPLIDIKNGPGAIEKAFPGMLRLYKRFDIDIRKDPVLVFPTLHYQNGGVETDPWGRTNIEGLWVAGEVSGGVHGKNRLMGNSTLDCLVFGRRAGKSTAEYLKSNPQFGKLTLEHLKNHKKMMAEAGIKTTRKAPILFPEYRGKAVLARKIDIF</sequence>